<feature type="chain" id="PRO_5004255289" evidence="1">
    <location>
        <begin position="21"/>
        <end position="99"/>
    </location>
</feature>
<evidence type="ECO:0000313" key="2">
    <source>
        <dbReference type="EMBL" id="AAW27274.1"/>
    </source>
</evidence>
<name>Q5DA82_SCHJA</name>
<accession>Q5DA82</accession>
<protein>
    <submittedName>
        <fullName evidence="2">SJCHGC08923 protein</fullName>
    </submittedName>
</protein>
<reference evidence="2" key="2">
    <citation type="journal article" date="2006" name="PLoS Pathog.">
        <title>New perspectives on host-parasite interplay by comparative transcriptomic and proteomic analyses of Schistosoma japonicum.</title>
        <authorList>
            <person name="Liu F."/>
            <person name="Lu J."/>
            <person name="Hu W."/>
            <person name="Wang S.Y."/>
            <person name="Cui S.J."/>
            <person name="Chi M."/>
            <person name="Yan Q."/>
            <person name="Wang X.R."/>
            <person name="Song H.D."/>
            <person name="Xu X.N."/>
            <person name="Wang J.J."/>
            <person name="Zhang X.L."/>
            <person name="Zhang X."/>
            <person name="Wang Z.Q."/>
            <person name="Xue C.L."/>
            <person name="Brindley P.J."/>
            <person name="McManus D.P."/>
            <person name="Yang P.Y."/>
            <person name="Feng Z."/>
            <person name="Chen Z."/>
            <person name="Han Z.G."/>
        </authorList>
    </citation>
    <scope>NUCLEOTIDE SEQUENCE</scope>
</reference>
<dbReference type="AlphaFoldDB" id="Q5DA82"/>
<organism evidence="2">
    <name type="scientific">Schistosoma japonicum</name>
    <name type="common">Blood fluke</name>
    <dbReference type="NCBI Taxonomy" id="6182"/>
    <lineage>
        <taxon>Eukaryota</taxon>
        <taxon>Metazoa</taxon>
        <taxon>Spiralia</taxon>
        <taxon>Lophotrochozoa</taxon>
        <taxon>Platyhelminthes</taxon>
        <taxon>Trematoda</taxon>
        <taxon>Digenea</taxon>
        <taxon>Strigeidida</taxon>
        <taxon>Schistosomatoidea</taxon>
        <taxon>Schistosomatidae</taxon>
        <taxon>Schistosoma</taxon>
    </lineage>
</organism>
<reference evidence="2" key="1">
    <citation type="submission" date="2004-11" db="EMBL/GenBank/DDBJ databases">
        <title>The full-length cDNA sequences of Schistosoma japonicum genes.</title>
        <authorList>
            <person name="Han Z."/>
        </authorList>
    </citation>
    <scope>NUCLEOTIDE SEQUENCE</scope>
</reference>
<evidence type="ECO:0000256" key="1">
    <source>
        <dbReference type="SAM" id="SignalP"/>
    </source>
</evidence>
<keyword evidence="1" id="KW-0732">Signal</keyword>
<feature type="signal peptide" evidence="1">
    <location>
        <begin position="1"/>
        <end position="20"/>
    </location>
</feature>
<dbReference type="EMBL" id="AY815542">
    <property type="protein sequence ID" value="AAW27274.1"/>
    <property type="molecule type" value="mRNA"/>
</dbReference>
<sequence length="99" mass="11742">MKVLIVLVVILASWCSVTFGAESLHQCNKKFESSMRKCFKKWWDFKSYKDLNHLRNTCMKKKSCKRKAKKCLIKELKGKEYINCPLQQTYIKSVDRMVT</sequence>
<proteinExistence type="evidence at transcript level"/>